<gene>
    <name evidence="1" type="ORF">E5357_15385</name>
</gene>
<comment type="caution">
    <text evidence="1">The sequence shown here is derived from an EMBL/GenBank/DDBJ whole genome shotgun (WGS) entry which is preliminary data.</text>
</comment>
<dbReference type="EMBL" id="SRZB01000052">
    <property type="protein sequence ID" value="TGX96665.1"/>
    <property type="molecule type" value="Genomic_DNA"/>
</dbReference>
<evidence type="ECO:0000313" key="1">
    <source>
        <dbReference type="EMBL" id="TGX96665.1"/>
    </source>
</evidence>
<evidence type="ECO:0000313" key="2">
    <source>
        <dbReference type="Proteomes" id="UP000307720"/>
    </source>
</evidence>
<proteinExistence type="predicted"/>
<protein>
    <submittedName>
        <fullName evidence="1">Uncharacterized protein</fullName>
    </submittedName>
</protein>
<dbReference type="Proteomes" id="UP000307720">
    <property type="component" value="Unassembled WGS sequence"/>
</dbReference>
<reference evidence="1" key="1">
    <citation type="submission" date="2019-04" db="EMBL/GenBank/DDBJ databases">
        <title>Microbes associate with the intestines of laboratory mice.</title>
        <authorList>
            <person name="Navarre W."/>
            <person name="Wong E."/>
            <person name="Huang K."/>
            <person name="Tropini C."/>
            <person name="Ng K."/>
            <person name="Yu B."/>
        </authorList>
    </citation>
    <scope>NUCLEOTIDE SEQUENCE</scope>
    <source>
        <strain evidence="1">NM72_1-8</strain>
    </source>
</reference>
<organism evidence="1 2">
    <name type="scientific">Hominisplanchenecus murintestinalis</name>
    <dbReference type="NCBI Taxonomy" id="2941517"/>
    <lineage>
        <taxon>Bacteria</taxon>
        <taxon>Bacillati</taxon>
        <taxon>Bacillota</taxon>
        <taxon>Clostridia</taxon>
        <taxon>Lachnospirales</taxon>
        <taxon>Lachnospiraceae</taxon>
        <taxon>Hominisplanchenecus</taxon>
    </lineage>
</organism>
<accession>A0AC61QVP4</accession>
<keyword evidence="2" id="KW-1185">Reference proteome</keyword>
<sequence length="338" mass="39503">MNELINIMANDMNIRPYTNEPAEYFGYRVIYSALGLWCLKSALSEKENKRGVSKNAQSILLHDLSKKYIELCPMAKHFVFASRNTNIAVFIRNIYEQTGYLLTLDNNYNVLNNSGETIRVSEADYLYLGLPETCYIVNGLGIHCRNGRHEVKLNDFLVRDSLTPEEYLKVKYDECDFDERDINVEELEFFNPFYYGNVYNSWYGYIKSNMTMARKSMTGPYYRVIRKDDGTLLYADDNSADELDALTGAEFRRLYVALRNHYDNPMQILICPIDEEYSYIRILGQLPNREYFYLLMNAWPRYGFSDRSNFIIRNELTIQTAEILGTIGFTARKGEFYG</sequence>
<name>A0AC61QVP4_9FIRM</name>